<comment type="caution">
    <text evidence="3">The sequence shown here is derived from an EMBL/GenBank/DDBJ whole genome shotgun (WGS) entry which is preliminary data.</text>
</comment>
<dbReference type="EMBL" id="NCQP01000002">
    <property type="protein sequence ID" value="OWJ54849.1"/>
    <property type="molecule type" value="Genomic_DNA"/>
</dbReference>
<dbReference type="PANTHER" id="PTHR43377">
    <property type="entry name" value="BILIVERDIN REDUCTASE A"/>
    <property type="match status" value="1"/>
</dbReference>
<dbReference type="Pfam" id="PF22725">
    <property type="entry name" value="GFO_IDH_MocA_C3"/>
    <property type="match status" value="1"/>
</dbReference>
<evidence type="ECO:0000313" key="4">
    <source>
        <dbReference type="Proteomes" id="UP000196694"/>
    </source>
</evidence>
<evidence type="ECO:0000259" key="1">
    <source>
        <dbReference type="Pfam" id="PF01408"/>
    </source>
</evidence>
<dbReference type="InterPro" id="IPR000683">
    <property type="entry name" value="Gfo/Idh/MocA-like_OxRdtase_N"/>
</dbReference>
<dbReference type="GO" id="GO:0000166">
    <property type="term" value="F:nucleotide binding"/>
    <property type="evidence" value="ECO:0007669"/>
    <property type="project" value="InterPro"/>
</dbReference>
<evidence type="ECO:0008006" key="5">
    <source>
        <dbReference type="Google" id="ProtNLM"/>
    </source>
</evidence>
<sequence length="357" mass="39223">MALMTVRVAVVGAGYMGSAHARVVRRIAGEYPGLVELAYIVDVDLERARLAAARYGGEPLRSVRDIPRGGADFAIVAVPTRHHLRVVLELLDRGVGGLLVEKPLTADIEEAIRLVERVEEAGVWASVGHVERFNPAVWSLHRLAARGRLGDILTIAARRVGPFAPRAGDTDVVYDLGVHEVDNALALTGSLPETVRAYTLRSIVTDLNDYALMVLGFRGGFASLEVNRITPFKQRVLYLTGSRGVAYLDYMGQELRVYTPEEESLIRVAREEPLYLEDLVLLASFAHGREPLVDIYQGFAAMLVCAAVLASARLGGELALDEYDVYQGYRGYVEKSLRGYMRYREAVGDEPKALLGL</sequence>
<proteinExistence type="predicted"/>
<reference evidence="3 4" key="1">
    <citation type="submission" date="2017-05" db="EMBL/GenBank/DDBJ databases">
        <title>The draft genome of the hyperthermophilic archaeon 'Pyrodictium delaneyi strain Hulk', an iron and nitrate reducer, reveals the capacity for sulfate reduction.</title>
        <authorList>
            <person name="Demey L.M."/>
            <person name="Miller C."/>
            <person name="Manzella M."/>
            <person name="Reguera G."/>
            <person name="Kashefi K."/>
        </authorList>
    </citation>
    <scope>NUCLEOTIDE SEQUENCE [LARGE SCALE GENOMIC DNA]</scope>
    <source>
        <strain evidence="3 4">Hulk</strain>
    </source>
</reference>
<dbReference type="AlphaFoldDB" id="A0A211YPD1"/>
<evidence type="ECO:0000313" key="3">
    <source>
        <dbReference type="EMBL" id="OWJ54849.1"/>
    </source>
</evidence>
<dbReference type="Gene3D" id="3.40.50.720">
    <property type="entry name" value="NAD(P)-binding Rossmann-like Domain"/>
    <property type="match status" value="1"/>
</dbReference>
<organism evidence="3 4">
    <name type="scientific">Pyrodictium delaneyi</name>
    <dbReference type="NCBI Taxonomy" id="1273541"/>
    <lineage>
        <taxon>Archaea</taxon>
        <taxon>Thermoproteota</taxon>
        <taxon>Thermoprotei</taxon>
        <taxon>Desulfurococcales</taxon>
        <taxon>Pyrodictiaceae</taxon>
        <taxon>Pyrodictium</taxon>
    </lineage>
</organism>
<protein>
    <recommendedName>
        <fullName evidence="5">Dehydrogenase</fullName>
    </recommendedName>
</protein>
<dbReference type="InterPro" id="IPR036291">
    <property type="entry name" value="NAD(P)-bd_dom_sf"/>
</dbReference>
<dbReference type="Pfam" id="PF01408">
    <property type="entry name" value="GFO_IDH_MocA"/>
    <property type="match status" value="1"/>
</dbReference>
<feature type="domain" description="GFO/IDH/MocA-like oxidoreductase" evidence="2">
    <location>
        <begin position="140"/>
        <end position="245"/>
    </location>
</feature>
<feature type="domain" description="Gfo/Idh/MocA-like oxidoreductase N-terminal" evidence="1">
    <location>
        <begin position="6"/>
        <end position="129"/>
    </location>
</feature>
<dbReference type="Proteomes" id="UP000196694">
    <property type="component" value="Unassembled WGS sequence"/>
</dbReference>
<keyword evidence="4" id="KW-1185">Reference proteome</keyword>
<dbReference type="PANTHER" id="PTHR43377:SF1">
    <property type="entry name" value="BILIVERDIN REDUCTASE A"/>
    <property type="match status" value="1"/>
</dbReference>
<dbReference type="InterPro" id="IPR055170">
    <property type="entry name" value="GFO_IDH_MocA-like_dom"/>
</dbReference>
<dbReference type="InterPro" id="IPR051450">
    <property type="entry name" value="Gfo/Idh/MocA_Oxidoreductases"/>
</dbReference>
<dbReference type="SUPFAM" id="SSF55347">
    <property type="entry name" value="Glyceraldehyde-3-phosphate dehydrogenase-like, C-terminal domain"/>
    <property type="match status" value="1"/>
</dbReference>
<gene>
    <name evidence="3" type="ORF">Pdsh_03810</name>
</gene>
<dbReference type="Gene3D" id="3.30.360.10">
    <property type="entry name" value="Dihydrodipicolinate Reductase, domain 2"/>
    <property type="match status" value="1"/>
</dbReference>
<dbReference type="SUPFAM" id="SSF51735">
    <property type="entry name" value="NAD(P)-binding Rossmann-fold domains"/>
    <property type="match status" value="1"/>
</dbReference>
<evidence type="ECO:0000259" key="2">
    <source>
        <dbReference type="Pfam" id="PF22725"/>
    </source>
</evidence>
<name>A0A211YPD1_9CREN</name>
<accession>A0A211YPD1</accession>